<reference evidence="1" key="2">
    <citation type="submission" date="2021-08" db="EMBL/GenBank/DDBJ databases">
        <authorList>
            <person name="Tani A."/>
            <person name="Ola A."/>
            <person name="Ogura Y."/>
            <person name="Katsura K."/>
            <person name="Hayashi T."/>
        </authorList>
    </citation>
    <scope>NUCLEOTIDE SEQUENCE</scope>
    <source>
        <strain evidence="1">DSM 23674</strain>
    </source>
</reference>
<comment type="caution">
    <text evidence="1">The sequence shown here is derived from an EMBL/GenBank/DDBJ whole genome shotgun (WGS) entry which is preliminary data.</text>
</comment>
<accession>A0ABQ4TKH7</accession>
<evidence type="ECO:0000313" key="1">
    <source>
        <dbReference type="EMBL" id="GJE54540.1"/>
    </source>
</evidence>
<reference evidence="1" key="1">
    <citation type="journal article" date="2021" name="Front. Microbiol.">
        <title>Comprehensive Comparative Genomics and Phenotyping of Methylobacterium Species.</title>
        <authorList>
            <person name="Alessa O."/>
            <person name="Ogura Y."/>
            <person name="Fujitani Y."/>
            <person name="Takami H."/>
            <person name="Hayashi T."/>
            <person name="Sahin N."/>
            <person name="Tani A."/>
        </authorList>
    </citation>
    <scope>NUCLEOTIDE SEQUENCE</scope>
    <source>
        <strain evidence="1">DSM 23674</strain>
    </source>
</reference>
<keyword evidence="2" id="KW-1185">Reference proteome</keyword>
<evidence type="ECO:0000313" key="2">
    <source>
        <dbReference type="Proteomes" id="UP001055101"/>
    </source>
</evidence>
<proteinExistence type="predicted"/>
<protein>
    <submittedName>
        <fullName evidence="1">Uncharacterized protein</fullName>
    </submittedName>
</protein>
<name>A0ABQ4TKH7_9HYPH</name>
<gene>
    <name evidence="1" type="ORF">EKPJFOCH_1018</name>
</gene>
<sequence length="218" mass="22844">MFCDRNLTVTAVAERYAYGQSRKSSRARIARQNVAAKRERNARAQAVFFAADDHAGLVARGRGLLEREPADPVVTVNVGRALAVLDKAETSWKRPGHVVVWINTGDAVLLGNVLRRLNGFVLGLDRLDEIAGRVPPAGTAIECLTPELIAAIEALDAAGEARAAAILRTAMLASTTCRLHVAPGDAGWLADVLRTVGAPGRLVAALAPIAAAAEGSAA</sequence>
<dbReference type="Proteomes" id="UP001055101">
    <property type="component" value="Unassembled WGS sequence"/>
</dbReference>
<dbReference type="RefSeq" id="WP_238230894.1">
    <property type="nucleotide sequence ID" value="NZ_BPRA01000004.1"/>
</dbReference>
<organism evidence="1 2">
    <name type="scientific">Methylobacterium thuringiense</name>
    <dbReference type="NCBI Taxonomy" id="1003091"/>
    <lineage>
        <taxon>Bacteria</taxon>
        <taxon>Pseudomonadati</taxon>
        <taxon>Pseudomonadota</taxon>
        <taxon>Alphaproteobacteria</taxon>
        <taxon>Hyphomicrobiales</taxon>
        <taxon>Methylobacteriaceae</taxon>
        <taxon>Methylobacterium</taxon>
    </lineage>
</organism>
<dbReference type="EMBL" id="BPRA01000004">
    <property type="protein sequence ID" value="GJE54540.1"/>
    <property type="molecule type" value="Genomic_DNA"/>
</dbReference>